<dbReference type="InterPro" id="IPR023827">
    <property type="entry name" value="Peptidase_S8_Asp-AS"/>
</dbReference>
<evidence type="ECO:0000259" key="8">
    <source>
        <dbReference type="Pfam" id="PF00082"/>
    </source>
</evidence>
<protein>
    <submittedName>
        <fullName evidence="9">Subtilisin-like protein</fullName>
    </submittedName>
</protein>
<dbReference type="CDD" id="cd04077">
    <property type="entry name" value="Peptidases_S8_PCSK9_ProteinaseK_like"/>
    <property type="match status" value="1"/>
</dbReference>
<dbReference type="PROSITE" id="PS00136">
    <property type="entry name" value="SUBTILASE_ASP"/>
    <property type="match status" value="1"/>
</dbReference>
<dbReference type="InterPro" id="IPR036852">
    <property type="entry name" value="Peptidase_S8/S53_dom_sf"/>
</dbReference>
<dbReference type="EMBL" id="MU853401">
    <property type="protein sequence ID" value="KAK4139020.1"/>
    <property type="molecule type" value="Genomic_DNA"/>
</dbReference>
<dbReference type="PROSITE" id="PS00137">
    <property type="entry name" value="SUBTILASE_HIS"/>
    <property type="match status" value="1"/>
</dbReference>
<accession>A0AAN6UUU5</accession>
<keyword evidence="10" id="KW-1185">Reference proteome</keyword>
<evidence type="ECO:0000256" key="6">
    <source>
        <dbReference type="RuleBase" id="RU003355"/>
    </source>
</evidence>
<evidence type="ECO:0000256" key="1">
    <source>
        <dbReference type="ARBA" id="ARBA00011073"/>
    </source>
</evidence>
<feature type="active site" description="Charge relay system" evidence="5">
    <location>
        <position position="324"/>
    </location>
</feature>
<dbReference type="InterPro" id="IPR022398">
    <property type="entry name" value="Peptidase_S8_His-AS"/>
</dbReference>
<dbReference type="InterPro" id="IPR037045">
    <property type="entry name" value="S8pro/Inhibitor_I9_sf"/>
</dbReference>
<dbReference type="PANTHER" id="PTHR43806">
    <property type="entry name" value="PEPTIDASE S8"/>
    <property type="match status" value="1"/>
</dbReference>
<evidence type="ECO:0000256" key="5">
    <source>
        <dbReference type="PROSITE-ProRule" id="PRU01240"/>
    </source>
</evidence>
<dbReference type="PRINTS" id="PR00723">
    <property type="entry name" value="SUBTILISIN"/>
</dbReference>
<keyword evidence="4 5" id="KW-0720">Serine protease</keyword>
<dbReference type="SUPFAM" id="SSF52743">
    <property type="entry name" value="Subtilisin-like"/>
    <property type="match status" value="1"/>
</dbReference>
<dbReference type="GO" id="GO:0005576">
    <property type="term" value="C:extracellular region"/>
    <property type="evidence" value="ECO:0007669"/>
    <property type="project" value="UniProtKB-ARBA"/>
</dbReference>
<evidence type="ECO:0000256" key="4">
    <source>
        <dbReference type="ARBA" id="ARBA00022825"/>
    </source>
</evidence>
<dbReference type="InterPro" id="IPR015500">
    <property type="entry name" value="Peptidase_S8_subtilisin-rel"/>
</dbReference>
<dbReference type="Gene3D" id="3.40.50.200">
    <property type="entry name" value="Peptidase S8/S53 domain"/>
    <property type="match status" value="1"/>
</dbReference>
<dbReference type="GO" id="GO:0004252">
    <property type="term" value="F:serine-type endopeptidase activity"/>
    <property type="evidence" value="ECO:0007669"/>
    <property type="project" value="UniProtKB-UniRule"/>
</dbReference>
<evidence type="ECO:0000313" key="9">
    <source>
        <dbReference type="EMBL" id="KAK4139020.1"/>
    </source>
</evidence>
<keyword evidence="3 5" id="KW-0378">Hydrolase</keyword>
<dbReference type="PROSITE" id="PS51892">
    <property type="entry name" value="SUBTILASE"/>
    <property type="match status" value="1"/>
</dbReference>
<comment type="caution">
    <text evidence="9">The sequence shown here is derived from an EMBL/GenBank/DDBJ whole genome shotgun (WGS) entry which is preliminary data.</text>
</comment>
<evidence type="ECO:0000256" key="7">
    <source>
        <dbReference type="SAM" id="SignalP"/>
    </source>
</evidence>
<evidence type="ECO:0000256" key="2">
    <source>
        <dbReference type="ARBA" id="ARBA00022670"/>
    </source>
</evidence>
<dbReference type="PROSITE" id="PS00138">
    <property type="entry name" value="SUBTILASE_SER"/>
    <property type="match status" value="1"/>
</dbReference>
<dbReference type="InterPro" id="IPR023828">
    <property type="entry name" value="Peptidase_S8_Ser-AS"/>
</dbReference>
<feature type="active site" description="Charge relay system" evidence="5">
    <location>
        <position position="167"/>
    </location>
</feature>
<evidence type="ECO:0000313" key="10">
    <source>
        <dbReference type="Proteomes" id="UP001304895"/>
    </source>
</evidence>
<keyword evidence="2 5" id="KW-0645">Protease</keyword>
<feature type="active site" description="Charge relay system" evidence="5">
    <location>
        <position position="136"/>
    </location>
</feature>
<gene>
    <name evidence="9" type="ORF">BT67DRAFT_31025</name>
</gene>
<reference evidence="9" key="2">
    <citation type="submission" date="2023-05" db="EMBL/GenBank/DDBJ databases">
        <authorList>
            <consortium name="Lawrence Berkeley National Laboratory"/>
            <person name="Steindorff A."/>
            <person name="Hensen N."/>
            <person name="Bonometti L."/>
            <person name="Westerberg I."/>
            <person name="Brannstrom I.O."/>
            <person name="Guillou S."/>
            <person name="Cros-Aarteil S."/>
            <person name="Calhoun S."/>
            <person name="Haridas S."/>
            <person name="Kuo A."/>
            <person name="Mondo S."/>
            <person name="Pangilinan J."/>
            <person name="Riley R."/>
            <person name="Labutti K."/>
            <person name="Andreopoulos B."/>
            <person name="Lipzen A."/>
            <person name="Chen C."/>
            <person name="Yanf M."/>
            <person name="Daum C."/>
            <person name="Ng V."/>
            <person name="Clum A."/>
            <person name="Ohm R."/>
            <person name="Martin F."/>
            <person name="Silar P."/>
            <person name="Natvig D."/>
            <person name="Lalanne C."/>
            <person name="Gautier V."/>
            <person name="Ament-Velasquez S.L."/>
            <person name="Kruys A."/>
            <person name="Hutchinson M.I."/>
            <person name="Powell A.J."/>
            <person name="Barry K."/>
            <person name="Miller A.N."/>
            <person name="Grigoriev I.V."/>
            <person name="Debuchy R."/>
            <person name="Gladieux P."/>
            <person name="Thoren M.H."/>
            <person name="Johannesson H."/>
        </authorList>
    </citation>
    <scope>NUCLEOTIDE SEQUENCE</scope>
    <source>
        <strain evidence="9">CBS 123565</strain>
    </source>
</reference>
<name>A0AAN6UUU5_9PEZI</name>
<feature type="domain" description="Peptidase S8/S53" evidence="8">
    <location>
        <begin position="134"/>
        <end position="356"/>
    </location>
</feature>
<dbReference type="InterPro" id="IPR050131">
    <property type="entry name" value="Peptidase_S8_subtilisin-like"/>
</dbReference>
<comment type="similarity">
    <text evidence="1 5 6">Belongs to the peptidase S8 family.</text>
</comment>
<dbReference type="Pfam" id="PF00082">
    <property type="entry name" value="Peptidase_S8"/>
    <property type="match status" value="1"/>
</dbReference>
<dbReference type="GO" id="GO:0006508">
    <property type="term" value="P:proteolysis"/>
    <property type="evidence" value="ECO:0007669"/>
    <property type="project" value="UniProtKB-KW"/>
</dbReference>
<dbReference type="Gene3D" id="3.30.70.80">
    <property type="entry name" value="Peptidase S8 propeptide/proteinase inhibitor I9"/>
    <property type="match status" value="1"/>
</dbReference>
<sequence length="380" mass="38618">MHFSAALLAALLPAALAAPATEPLEKRAPIIAAGVVSNDILELVLSKLQDFQADHVYRSHKFKGFAGKLEGGLLDIVRALPSVEYVEEEAIFTINKYISQTSAPWGLARLSSKTKGTTTYTYDDSAGAGTCAYVIDTGIYIGHSDFGGRATWAGNFVDSSNTDGNGHGTHVAGTIGGTKYGVAKKTKLYAVKVLGANGSGSTSGVIAGMNFVADDVATRSCPNGTVANMSLGGGYSASINSAAAGMIDAGIFLAVAAGNDNLDAKNSSPASESSACTVGATDKTDKKASYSNYGSIVDILAPGSSILSAWIGSASASNTISGTSMATPHITGLAAYLLTLLGKKTPQALCSYIKSTGQGVITGFPSGTTNKLAFNGNPSA</sequence>
<dbReference type="InterPro" id="IPR034193">
    <property type="entry name" value="PCSK9_ProteinaseK-like"/>
</dbReference>
<reference evidence="9" key="1">
    <citation type="journal article" date="2023" name="Mol. Phylogenet. Evol.">
        <title>Genome-scale phylogeny and comparative genomics of the fungal order Sordariales.</title>
        <authorList>
            <person name="Hensen N."/>
            <person name="Bonometti L."/>
            <person name="Westerberg I."/>
            <person name="Brannstrom I.O."/>
            <person name="Guillou S."/>
            <person name="Cros-Aarteil S."/>
            <person name="Calhoun S."/>
            <person name="Haridas S."/>
            <person name="Kuo A."/>
            <person name="Mondo S."/>
            <person name="Pangilinan J."/>
            <person name="Riley R."/>
            <person name="LaButti K."/>
            <person name="Andreopoulos B."/>
            <person name="Lipzen A."/>
            <person name="Chen C."/>
            <person name="Yan M."/>
            <person name="Daum C."/>
            <person name="Ng V."/>
            <person name="Clum A."/>
            <person name="Steindorff A."/>
            <person name="Ohm R.A."/>
            <person name="Martin F."/>
            <person name="Silar P."/>
            <person name="Natvig D.O."/>
            <person name="Lalanne C."/>
            <person name="Gautier V."/>
            <person name="Ament-Velasquez S.L."/>
            <person name="Kruys A."/>
            <person name="Hutchinson M.I."/>
            <person name="Powell A.J."/>
            <person name="Barry K."/>
            <person name="Miller A.N."/>
            <person name="Grigoriev I.V."/>
            <person name="Debuchy R."/>
            <person name="Gladieux P."/>
            <person name="Hiltunen Thoren M."/>
            <person name="Johannesson H."/>
        </authorList>
    </citation>
    <scope>NUCLEOTIDE SEQUENCE</scope>
    <source>
        <strain evidence="9">CBS 123565</strain>
    </source>
</reference>
<proteinExistence type="inferred from homology"/>
<dbReference type="AlphaFoldDB" id="A0AAN6UUU5"/>
<feature type="signal peptide" evidence="7">
    <location>
        <begin position="1"/>
        <end position="17"/>
    </location>
</feature>
<dbReference type="FunFam" id="3.40.50.200:FF:000014">
    <property type="entry name" value="Proteinase K"/>
    <property type="match status" value="1"/>
</dbReference>
<dbReference type="InterPro" id="IPR000209">
    <property type="entry name" value="Peptidase_S8/S53_dom"/>
</dbReference>
<evidence type="ECO:0000256" key="3">
    <source>
        <dbReference type="ARBA" id="ARBA00022801"/>
    </source>
</evidence>
<dbReference type="PANTHER" id="PTHR43806:SF58">
    <property type="entry name" value="ALKALINE PROTEASE 1-RELATED"/>
    <property type="match status" value="1"/>
</dbReference>
<feature type="chain" id="PRO_5043046220" evidence="7">
    <location>
        <begin position="18"/>
        <end position="380"/>
    </location>
</feature>
<dbReference type="SUPFAM" id="SSF54897">
    <property type="entry name" value="Protease propeptides/inhibitors"/>
    <property type="match status" value="1"/>
</dbReference>
<dbReference type="Proteomes" id="UP001304895">
    <property type="component" value="Unassembled WGS sequence"/>
</dbReference>
<keyword evidence="7" id="KW-0732">Signal</keyword>
<organism evidence="9 10">
    <name type="scientific">Trichocladium antarcticum</name>
    <dbReference type="NCBI Taxonomy" id="1450529"/>
    <lineage>
        <taxon>Eukaryota</taxon>
        <taxon>Fungi</taxon>
        <taxon>Dikarya</taxon>
        <taxon>Ascomycota</taxon>
        <taxon>Pezizomycotina</taxon>
        <taxon>Sordariomycetes</taxon>
        <taxon>Sordariomycetidae</taxon>
        <taxon>Sordariales</taxon>
        <taxon>Chaetomiaceae</taxon>
        <taxon>Trichocladium</taxon>
    </lineage>
</organism>